<protein>
    <submittedName>
        <fullName evidence="1">Uncharacterized protein</fullName>
    </submittedName>
</protein>
<reference evidence="1 2" key="1">
    <citation type="submission" date="2019-12" db="EMBL/GenBank/DDBJ databases">
        <title>Maritimibacter sp. nov. sp. isolated from sea sand.</title>
        <authorList>
            <person name="Kim J."/>
            <person name="Jeong S.E."/>
            <person name="Jung H.S."/>
            <person name="Jeon C.O."/>
        </authorList>
    </citation>
    <scope>NUCLEOTIDE SEQUENCE [LARGE SCALE GENOMIC DNA]</scope>
    <source>
        <strain evidence="1 2">DP07</strain>
    </source>
</reference>
<dbReference type="EMBL" id="WTUX01000016">
    <property type="protein sequence ID" value="MZR13810.1"/>
    <property type="molecule type" value="Genomic_DNA"/>
</dbReference>
<name>A0A845M0H0_9RHOB</name>
<sequence>MRQNLNNTAKIDAALAATNGRAQSFTVTSADTLRVFATAAEEQLAGILPKSAWPGARVTCRPQGPSSSYSYSAQTTKCVLERGAKDWFLISCERDQVFPKAPRMCRVTLTAAQTLAVPLVAEKRLAAAFTLTPVAQDASAHERLELHAAAQKLAGVA</sequence>
<accession>A0A845M0H0</accession>
<dbReference type="Proteomes" id="UP000467322">
    <property type="component" value="Unassembled WGS sequence"/>
</dbReference>
<evidence type="ECO:0000313" key="2">
    <source>
        <dbReference type="Proteomes" id="UP000467322"/>
    </source>
</evidence>
<organism evidence="1 2">
    <name type="scientific">Maritimibacter harenae</name>
    <dbReference type="NCBI Taxonomy" id="2606218"/>
    <lineage>
        <taxon>Bacteria</taxon>
        <taxon>Pseudomonadati</taxon>
        <taxon>Pseudomonadota</taxon>
        <taxon>Alphaproteobacteria</taxon>
        <taxon>Rhodobacterales</taxon>
        <taxon>Roseobacteraceae</taxon>
        <taxon>Maritimibacter</taxon>
    </lineage>
</organism>
<keyword evidence="2" id="KW-1185">Reference proteome</keyword>
<dbReference type="AlphaFoldDB" id="A0A845M0H0"/>
<proteinExistence type="predicted"/>
<gene>
    <name evidence="1" type="ORF">GQE99_12375</name>
</gene>
<evidence type="ECO:0000313" key="1">
    <source>
        <dbReference type="EMBL" id="MZR13810.1"/>
    </source>
</evidence>
<dbReference type="RefSeq" id="WP_161351947.1">
    <property type="nucleotide sequence ID" value="NZ_WTUX01000016.1"/>
</dbReference>
<comment type="caution">
    <text evidence="1">The sequence shown here is derived from an EMBL/GenBank/DDBJ whole genome shotgun (WGS) entry which is preliminary data.</text>
</comment>